<comment type="caution">
    <text evidence="2">The sequence shown here is derived from an EMBL/GenBank/DDBJ whole genome shotgun (WGS) entry which is preliminary data.</text>
</comment>
<sequence>MIKLLVLLSLFIVLSQCATSSLHKSSRCYNLQNVCVPQEEAVTGVKWKDCSDYCRNCKGMMGGECKRQNSDDCKNGYKCQCSGKPFPKTDNLKIAATCRLGL</sequence>
<feature type="chain" id="PRO_5012945959" evidence="1">
    <location>
        <begin position="18"/>
        <end position="102"/>
    </location>
</feature>
<name>A0A2A2JP86_9BILA</name>
<dbReference type="Proteomes" id="UP000218231">
    <property type="component" value="Unassembled WGS sequence"/>
</dbReference>
<evidence type="ECO:0000313" key="3">
    <source>
        <dbReference type="Proteomes" id="UP000218231"/>
    </source>
</evidence>
<keyword evidence="1" id="KW-0732">Signal</keyword>
<dbReference type="OrthoDB" id="5794840at2759"/>
<dbReference type="EMBL" id="LIAE01010304">
    <property type="protein sequence ID" value="PAV63473.1"/>
    <property type="molecule type" value="Genomic_DNA"/>
</dbReference>
<gene>
    <name evidence="2" type="ORF">WR25_01427</name>
</gene>
<organism evidence="2 3">
    <name type="scientific">Diploscapter pachys</name>
    <dbReference type="NCBI Taxonomy" id="2018661"/>
    <lineage>
        <taxon>Eukaryota</taxon>
        <taxon>Metazoa</taxon>
        <taxon>Ecdysozoa</taxon>
        <taxon>Nematoda</taxon>
        <taxon>Chromadorea</taxon>
        <taxon>Rhabditida</taxon>
        <taxon>Rhabditina</taxon>
        <taxon>Rhabditomorpha</taxon>
        <taxon>Rhabditoidea</taxon>
        <taxon>Rhabditidae</taxon>
        <taxon>Diploscapter</taxon>
    </lineage>
</organism>
<feature type="signal peptide" evidence="1">
    <location>
        <begin position="1"/>
        <end position="17"/>
    </location>
</feature>
<evidence type="ECO:0000313" key="2">
    <source>
        <dbReference type="EMBL" id="PAV63473.1"/>
    </source>
</evidence>
<dbReference type="InterPro" id="IPR038456">
    <property type="entry name" value="Macin_sf"/>
</dbReference>
<protein>
    <submittedName>
        <fullName evidence="2">Uncharacterized protein</fullName>
    </submittedName>
</protein>
<keyword evidence="3" id="KW-1185">Reference proteome</keyword>
<dbReference type="Gene3D" id="3.30.30.100">
    <property type="match status" value="1"/>
</dbReference>
<accession>A0A2A2JP86</accession>
<dbReference type="AlphaFoldDB" id="A0A2A2JP86"/>
<proteinExistence type="predicted"/>
<reference evidence="2 3" key="1">
    <citation type="journal article" date="2017" name="Curr. Biol.">
        <title>Genome architecture and evolution of a unichromosomal asexual nematode.</title>
        <authorList>
            <person name="Fradin H."/>
            <person name="Zegar C."/>
            <person name="Gutwein M."/>
            <person name="Lucas J."/>
            <person name="Kovtun M."/>
            <person name="Corcoran D."/>
            <person name="Baugh L.R."/>
            <person name="Kiontke K."/>
            <person name="Gunsalus K."/>
            <person name="Fitch D.H."/>
            <person name="Piano F."/>
        </authorList>
    </citation>
    <scope>NUCLEOTIDE SEQUENCE [LARGE SCALE GENOMIC DNA]</scope>
    <source>
        <strain evidence="2">PF1309</strain>
    </source>
</reference>
<evidence type="ECO:0000256" key="1">
    <source>
        <dbReference type="SAM" id="SignalP"/>
    </source>
</evidence>